<protein>
    <submittedName>
        <fullName evidence="2">Uncharacterized protein</fullName>
    </submittedName>
</protein>
<name>A0ABQ2I3S6_9MICO</name>
<keyword evidence="3" id="KW-1185">Reference proteome</keyword>
<feature type="compositionally biased region" description="Gly residues" evidence="1">
    <location>
        <begin position="79"/>
        <end position="88"/>
    </location>
</feature>
<proteinExistence type="predicted"/>
<accession>A0ABQ2I3S6</accession>
<gene>
    <name evidence="2" type="ORF">GCM10009721_28370</name>
</gene>
<organism evidence="2 3">
    <name type="scientific">Terrabacter tumescens</name>
    <dbReference type="NCBI Taxonomy" id="60443"/>
    <lineage>
        <taxon>Bacteria</taxon>
        <taxon>Bacillati</taxon>
        <taxon>Actinomycetota</taxon>
        <taxon>Actinomycetes</taxon>
        <taxon>Micrococcales</taxon>
        <taxon>Intrasporangiaceae</taxon>
        <taxon>Terrabacter</taxon>
    </lineage>
</organism>
<dbReference type="RefSeq" id="WP_030199365.1">
    <property type="nucleotide sequence ID" value="NZ_BMNZ01000005.1"/>
</dbReference>
<feature type="compositionally biased region" description="Low complexity" evidence="1">
    <location>
        <begin position="25"/>
        <end position="47"/>
    </location>
</feature>
<comment type="caution">
    <text evidence="2">The sequence shown here is derived from an EMBL/GenBank/DDBJ whole genome shotgun (WGS) entry which is preliminary data.</text>
</comment>
<feature type="region of interest" description="Disordered" evidence="1">
    <location>
        <begin position="1"/>
        <end position="94"/>
    </location>
</feature>
<dbReference type="EMBL" id="BMNZ01000005">
    <property type="protein sequence ID" value="GGM99668.1"/>
    <property type="molecule type" value="Genomic_DNA"/>
</dbReference>
<reference evidence="3" key="1">
    <citation type="journal article" date="2019" name="Int. J. Syst. Evol. Microbiol.">
        <title>The Global Catalogue of Microorganisms (GCM) 10K type strain sequencing project: providing services to taxonomists for standard genome sequencing and annotation.</title>
        <authorList>
            <consortium name="The Broad Institute Genomics Platform"/>
            <consortium name="The Broad Institute Genome Sequencing Center for Infectious Disease"/>
            <person name="Wu L."/>
            <person name="Ma J."/>
        </authorList>
    </citation>
    <scope>NUCLEOTIDE SEQUENCE [LARGE SCALE GENOMIC DNA]</scope>
    <source>
        <strain evidence="3">JCM 1365</strain>
    </source>
</reference>
<sequence>MTEQQQGSESDALREAREATKDAVEAAQTAEQRVAAAQQEQQEQQVADEPGEDDAELSRDLDEFSTSWGTRGPDVEGIDSGGGGGSSAGGTTDD</sequence>
<feature type="compositionally biased region" description="Basic and acidic residues" evidence="1">
    <location>
        <begin position="11"/>
        <end position="24"/>
    </location>
</feature>
<dbReference type="Proteomes" id="UP000623461">
    <property type="component" value="Unassembled WGS sequence"/>
</dbReference>
<evidence type="ECO:0000313" key="2">
    <source>
        <dbReference type="EMBL" id="GGM99668.1"/>
    </source>
</evidence>
<evidence type="ECO:0000256" key="1">
    <source>
        <dbReference type="SAM" id="MobiDB-lite"/>
    </source>
</evidence>
<evidence type="ECO:0000313" key="3">
    <source>
        <dbReference type="Proteomes" id="UP000623461"/>
    </source>
</evidence>